<evidence type="ECO:0000313" key="2">
    <source>
        <dbReference type="Proteomes" id="UP001066276"/>
    </source>
</evidence>
<proteinExistence type="predicted"/>
<sequence>MVAERCPHGLALEDLQGEERVLTGGGTTLHLNNMATQRPGKREGNFARTTAKNIRAHRGAAADGGGTSSCELGEEDTTPITKSFMEQLFGVLQEDLATLRQDLVTTIQELKSEVEELGHGVTGSGGNKGVSGIDVLALDRPLDKDITPTGKVPGQDGLGVEFYQLFGNLLAPLLARLFKGFASTGSLAPSMEMGTITVIPKPIKDSALCSPYWPITLLNVDAKLFTAILEHRLGPYIQG</sequence>
<comment type="caution">
    <text evidence="1">The sequence shown here is derived from an EMBL/GenBank/DDBJ whole genome shotgun (WGS) entry which is preliminary data.</text>
</comment>
<dbReference type="PANTHER" id="PTHR19446">
    <property type="entry name" value="REVERSE TRANSCRIPTASES"/>
    <property type="match status" value="1"/>
</dbReference>
<organism evidence="1 2">
    <name type="scientific">Pleurodeles waltl</name>
    <name type="common">Iberian ribbed newt</name>
    <dbReference type="NCBI Taxonomy" id="8319"/>
    <lineage>
        <taxon>Eukaryota</taxon>
        <taxon>Metazoa</taxon>
        <taxon>Chordata</taxon>
        <taxon>Craniata</taxon>
        <taxon>Vertebrata</taxon>
        <taxon>Euteleostomi</taxon>
        <taxon>Amphibia</taxon>
        <taxon>Batrachia</taxon>
        <taxon>Caudata</taxon>
        <taxon>Salamandroidea</taxon>
        <taxon>Salamandridae</taxon>
        <taxon>Pleurodelinae</taxon>
        <taxon>Pleurodeles</taxon>
    </lineage>
</organism>
<dbReference type="EMBL" id="JANPWB010000003">
    <property type="protein sequence ID" value="KAJ1201211.1"/>
    <property type="molecule type" value="Genomic_DNA"/>
</dbReference>
<reference evidence="1" key="1">
    <citation type="journal article" date="2022" name="bioRxiv">
        <title>Sequencing and chromosome-scale assembly of the giantPleurodeles waltlgenome.</title>
        <authorList>
            <person name="Brown T."/>
            <person name="Elewa A."/>
            <person name="Iarovenko S."/>
            <person name="Subramanian E."/>
            <person name="Araus A.J."/>
            <person name="Petzold A."/>
            <person name="Susuki M."/>
            <person name="Suzuki K.-i.T."/>
            <person name="Hayashi T."/>
            <person name="Toyoda A."/>
            <person name="Oliveira C."/>
            <person name="Osipova E."/>
            <person name="Leigh N.D."/>
            <person name="Simon A."/>
            <person name="Yun M.H."/>
        </authorList>
    </citation>
    <scope>NUCLEOTIDE SEQUENCE</scope>
    <source>
        <strain evidence="1">20211129_DDA</strain>
        <tissue evidence="1">Liver</tissue>
    </source>
</reference>
<dbReference type="AlphaFoldDB" id="A0AAV7VKF9"/>
<dbReference type="Proteomes" id="UP001066276">
    <property type="component" value="Chromosome 2_1"/>
</dbReference>
<gene>
    <name evidence="1" type="ORF">NDU88_005025</name>
</gene>
<protein>
    <submittedName>
        <fullName evidence="1">Uncharacterized protein</fullName>
    </submittedName>
</protein>
<accession>A0AAV7VKF9</accession>
<name>A0AAV7VKF9_PLEWA</name>
<evidence type="ECO:0000313" key="1">
    <source>
        <dbReference type="EMBL" id="KAJ1201211.1"/>
    </source>
</evidence>
<keyword evidence="2" id="KW-1185">Reference proteome</keyword>